<protein>
    <submittedName>
        <fullName evidence="2">Uncharacterized protein</fullName>
    </submittedName>
</protein>
<proteinExistence type="predicted"/>
<feature type="compositionally biased region" description="Basic and acidic residues" evidence="1">
    <location>
        <begin position="112"/>
        <end position="128"/>
    </location>
</feature>
<gene>
    <name evidence="2" type="ORF">CC86DRAFT_114276</name>
</gene>
<dbReference type="EMBL" id="MU006240">
    <property type="protein sequence ID" value="KAF2820519.1"/>
    <property type="molecule type" value="Genomic_DNA"/>
</dbReference>
<evidence type="ECO:0000313" key="2">
    <source>
        <dbReference type="EMBL" id="KAF2820519.1"/>
    </source>
</evidence>
<feature type="compositionally biased region" description="Polar residues" evidence="1">
    <location>
        <begin position="56"/>
        <end position="66"/>
    </location>
</feature>
<feature type="compositionally biased region" description="Basic and acidic residues" evidence="1">
    <location>
        <begin position="41"/>
        <end position="52"/>
    </location>
</feature>
<feature type="region of interest" description="Disordered" evidence="1">
    <location>
        <begin position="28"/>
        <end position="150"/>
    </location>
</feature>
<evidence type="ECO:0000313" key="3">
    <source>
        <dbReference type="Proteomes" id="UP000799424"/>
    </source>
</evidence>
<organism evidence="2 3">
    <name type="scientific">Ophiobolus disseminans</name>
    <dbReference type="NCBI Taxonomy" id="1469910"/>
    <lineage>
        <taxon>Eukaryota</taxon>
        <taxon>Fungi</taxon>
        <taxon>Dikarya</taxon>
        <taxon>Ascomycota</taxon>
        <taxon>Pezizomycotina</taxon>
        <taxon>Dothideomycetes</taxon>
        <taxon>Pleosporomycetidae</taxon>
        <taxon>Pleosporales</taxon>
        <taxon>Pleosporineae</taxon>
        <taxon>Phaeosphaeriaceae</taxon>
        <taxon>Ophiobolus</taxon>
    </lineage>
</organism>
<accession>A0A6A6ZIJ2</accession>
<name>A0A6A6ZIJ2_9PLEO</name>
<keyword evidence="3" id="KW-1185">Reference proteome</keyword>
<feature type="compositionally biased region" description="Basic residues" evidence="1">
    <location>
        <begin position="135"/>
        <end position="144"/>
    </location>
</feature>
<dbReference type="OrthoDB" id="4220319at2759"/>
<dbReference type="Proteomes" id="UP000799424">
    <property type="component" value="Unassembled WGS sequence"/>
</dbReference>
<sequence length="150" mass="16283">MNPLSTRLTPICVSRMLFTRVLPQIRHSSGSATAGNNPPEHFTKTGEKEQDPAKFNSRSYEYSQSGGDDIVAGQASASFSRNSDPESQKVEAGKGNVVNPLEFSPASPDLSKTLEDKDISQGKERDASQHTGKGISRKAKTVKKSKLDFK</sequence>
<evidence type="ECO:0000256" key="1">
    <source>
        <dbReference type="SAM" id="MobiDB-lite"/>
    </source>
</evidence>
<dbReference type="AlphaFoldDB" id="A0A6A6ZIJ2"/>
<reference evidence="2" key="1">
    <citation type="journal article" date="2020" name="Stud. Mycol.">
        <title>101 Dothideomycetes genomes: a test case for predicting lifestyles and emergence of pathogens.</title>
        <authorList>
            <person name="Haridas S."/>
            <person name="Albert R."/>
            <person name="Binder M."/>
            <person name="Bloem J."/>
            <person name="Labutti K."/>
            <person name="Salamov A."/>
            <person name="Andreopoulos B."/>
            <person name="Baker S."/>
            <person name="Barry K."/>
            <person name="Bills G."/>
            <person name="Bluhm B."/>
            <person name="Cannon C."/>
            <person name="Castanera R."/>
            <person name="Culley D."/>
            <person name="Daum C."/>
            <person name="Ezra D."/>
            <person name="Gonzalez J."/>
            <person name="Henrissat B."/>
            <person name="Kuo A."/>
            <person name="Liang C."/>
            <person name="Lipzen A."/>
            <person name="Lutzoni F."/>
            <person name="Magnuson J."/>
            <person name="Mondo S."/>
            <person name="Nolan M."/>
            <person name="Ohm R."/>
            <person name="Pangilinan J."/>
            <person name="Park H.-J."/>
            <person name="Ramirez L."/>
            <person name="Alfaro M."/>
            <person name="Sun H."/>
            <person name="Tritt A."/>
            <person name="Yoshinaga Y."/>
            <person name="Zwiers L.-H."/>
            <person name="Turgeon B."/>
            <person name="Goodwin S."/>
            <person name="Spatafora J."/>
            <person name="Crous P."/>
            <person name="Grigoriev I."/>
        </authorList>
    </citation>
    <scope>NUCLEOTIDE SEQUENCE</scope>
    <source>
        <strain evidence="2">CBS 113818</strain>
    </source>
</reference>
<feature type="compositionally biased region" description="Basic and acidic residues" evidence="1">
    <location>
        <begin position="83"/>
        <end position="92"/>
    </location>
</feature>